<protein>
    <recommendedName>
        <fullName evidence="5">Ring-like domain-containing protein</fullName>
    </recommendedName>
</protein>
<evidence type="ECO:0000313" key="3">
    <source>
        <dbReference type="EMBL" id="PHH73182.1"/>
    </source>
</evidence>
<reference evidence="3 4" key="1">
    <citation type="submission" date="2017-06" db="EMBL/GenBank/DDBJ databases">
        <title>Ant-infecting Ophiocordyceps genomes reveal a high diversity of potential behavioral manipulation genes and a possible major role for enterotoxins.</title>
        <authorList>
            <person name="De Bekker C."/>
            <person name="Evans H.C."/>
            <person name="Brachmann A."/>
            <person name="Hughes D.P."/>
        </authorList>
    </citation>
    <scope>NUCLEOTIDE SEQUENCE [LARGE SCALE GENOMIC DNA]</scope>
    <source>
        <strain evidence="3 4">Map16</strain>
    </source>
</reference>
<feature type="compositionally biased region" description="Polar residues" evidence="1">
    <location>
        <begin position="68"/>
        <end position="85"/>
    </location>
</feature>
<dbReference type="EMBL" id="NJES01000362">
    <property type="protein sequence ID" value="PHH73182.1"/>
    <property type="molecule type" value="Genomic_DNA"/>
</dbReference>
<sequence>MLEYFTYKKVKKHKAEKKAEESASKRTASPIDPKADDDAVLLRPDDESFIKNLLSNDPGPSARPPPRAQTSATELDCQSSDNEASATPLKKTKTTSENTTAGSSTAVAPAPHKQPGRLAVLFTRHRKTESALQPQQGVVSPDEGERETKDISSLLDRLNLSARNNKVVTTDSSTLLQSFTQVFKDLVNGVPTAVDDLQKLVEDRDGTISRGFDKLPSSLKKLVVQLPDKITNSLGPEILAAAAASQGIKTDSGGGIKGVAKKVLVPHNLAELVTKPGAVVGMLRAIVEVLKTRWPAFIGMNVIWSVALTLLLFVLWYCHKRGREERLERERAAQAIDGADRIEELSDDPALPAPEYEARDALSASSSSVPLRKPVAVERRGA</sequence>
<feature type="transmembrane region" description="Helical" evidence="2">
    <location>
        <begin position="294"/>
        <end position="318"/>
    </location>
</feature>
<feature type="compositionally biased region" description="Polar residues" evidence="1">
    <location>
        <begin position="95"/>
        <end position="106"/>
    </location>
</feature>
<dbReference type="AlphaFoldDB" id="A0A2C5Z0N4"/>
<dbReference type="OrthoDB" id="5398191at2759"/>
<accession>A0A2C5Z0N4</accession>
<comment type="caution">
    <text evidence="3">The sequence shown here is derived from an EMBL/GenBank/DDBJ whole genome shotgun (WGS) entry which is preliminary data.</text>
</comment>
<evidence type="ECO:0000313" key="4">
    <source>
        <dbReference type="Proteomes" id="UP000226431"/>
    </source>
</evidence>
<dbReference type="Proteomes" id="UP000226431">
    <property type="component" value="Unassembled WGS sequence"/>
</dbReference>
<keyword evidence="4" id="KW-1185">Reference proteome</keyword>
<name>A0A2C5Z0N4_9HYPO</name>
<keyword evidence="2" id="KW-0812">Transmembrane</keyword>
<organism evidence="3 4">
    <name type="scientific">Ophiocordyceps camponoti-rufipedis</name>
    <dbReference type="NCBI Taxonomy" id="2004952"/>
    <lineage>
        <taxon>Eukaryota</taxon>
        <taxon>Fungi</taxon>
        <taxon>Dikarya</taxon>
        <taxon>Ascomycota</taxon>
        <taxon>Pezizomycotina</taxon>
        <taxon>Sordariomycetes</taxon>
        <taxon>Hypocreomycetidae</taxon>
        <taxon>Hypocreales</taxon>
        <taxon>Ophiocordycipitaceae</taxon>
        <taxon>Ophiocordyceps</taxon>
    </lineage>
</organism>
<feature type="region of interest" description="Disordered" evidence="1">
    <location>
        <begin position="128"/>
        <end position="147"/>
    </location>
</feature>
<keyword evidence="2" id="KW-0472">Membrane</keyword>
<keyword evidence="2" id="KW-1133">Transmembrane helix</keyword>
<proteinExistence type="predicted"/>
<evidence type="ECO:0000256" key="1">
    <source>
        <dbReference type="SAM" id="MobiDB-lite"/>
    </source>
</evidence>
<evidence type="ECO:0000256" key="2">
    <source>
        <dbReference type="SAM" id="Phobius"/>
    </source>
</evidence>
<feature type="region of interest" description="Disordered" evidence="1">
    <location>
        <begin position="10"/>
        <end position="38"/>
    </location>
</feature>
<feature type="region of interest" description="Disordered" evidence="1">
    <location>
        <begin position="50"/>
        <end position="114"/>
    </location>
</feature>
<evidence type="ECO:0008006" key="5">
    <source>
        <dbReference type="Google" id="ProtNLM"/>
    </source>
</evidence>
<gene>
    <name evidence="3" type="ORF">CDD80_3998</name>
</gene>
<feature type="region of interest" description="Disordered" evidence="1">
    <location>
        <begin position="358"/>
        <end position="382"/>
    </location>
</feature>